<dbReference type="OrthoDB" id="8968760at2"/>
<gene>
    <name evidence="1" type="ORF">CYJ10_14825</name>
</gene>
<evidence type="ECO:0000313" key="1">
    <source>
        <dbReference type="EMBL" id="PLP99676.1"/>
    </source>
</evidence>
<dbReference type="EMBL" id="PJRP01000006">
    <property type="protein sequence ID" value="PLP99676.1"/>
    <property type="molecule type" value="Genomic_DNA"/>
</dbReference>
<name>A0A2N5CBW9_9BURK</name>
<dbReference type="RefSeq" id="WP_101682256.1">
    <property type="nucleotide sequence ID" value="NZ_PJRP01000006.1"/>
</dbReference>
<evidence type="ECO:0000313" key="2">
    <source>
        <dbReference type="Proteomes" id="UP000234341"/>
    </source>
</evidence>
<reference evidence="1 2" key="1">
    <citation type="submission" date="2017-12" db="EMBL/GenBank/DDBJ databases">
        <title>Genome sequence of the active heterotrophic nitrifier-denitrifier, Cupriavidus pauculus UM1.</title>
        <authorList>
            <person name="Putonti C."/>
            <person name="Castignetti D."/>
        </authorList>
    </citation>
    <scope>NUCLEOTIDE SEQUENCE [LARGE SCALE GENOMIC DNA]</scope>
    <source>
        <strain evidence="1 2">UM1</strain>
    </source>
</reference>
<dbReference type="AlphaFoldDB" id="A0A2N5CBW9"/>
<organism evidence="1 2">
    <name type="scientific">Cupriavidus pauculus</name>
    <dbReference type="NCBI Taxonomy" id="82633"/>
    <lineage>
        <taxon>Bacteria</taxon>
        <taxon>Pseudomonadati</taxon>
        <taxon>Pseudomonadota</taxon>
        <taxon>Betaproteobacteria</taxon>
        <taxon>Burkholderiales</taxon>
        <taxon>Burkholderiaceae</taxon>
        <taxon>Cupriavidus</taxon>
    </lineage>
</organism>
<dbReference type="Proteomes" id="UP000234341">
    <property type="component" value="Unassembled WGS sequence"/>
</dbReference>
<proteinExistence type="predicted"/>
<protein>
    <submittedName>
        <fullName evidence="1">Uncharacterized protein</fullName>
    </submittedName>
</protein>
<sequence length="113" mass="12243">MKRDSGVATETTAEGLAALIYHIAHGASQGQLDPEFVRKLCKRVDKEIEVMEDTDKLVAPDRDRLHHAVQTLRATADAEEGALLTRALERLRSVDARAGKDSLPGRPADGEAA</sequence>
<accession>A0A2N5CBW9</accession>
<comment type="caution">
    <text evidence="1">The sequence shown here is derived from an EMBL/GenBank/DDBJ whole genome shotgun (WGS) entry which is preliminary data.</text>
</comment>